<gene>
    <name evidence="2" type="ORF">AAES_45600</name>
</gene>
<dbReference type="AlphaFoldDB" id="A0A0Q3MQN4"/>
<keyword evidence="3" id="KW-1185">Reference proteome</keyword>
<dbReference type="OrthoDB" id="47172at2759"/>
<evidence type="ECO:0000313" key="3">
    <source>
        <dbReference type="Proteomes" id="UP000051836"/>
    </source>
</evidence>
<accession>A0A0Q3MQN4</accession>
<evidence type="ECO:0000259" key="1">
    <source>
        <dbReference type="Pfam" id="PF24472"/>
    </source>
</evidence>
<dbReference type="Pfam" id="PF24472">
    <property type="entry name" value="ARM_KDM8_N"/>
    <property type="match status" value="1"/>
</dbReference>
<dbReference type="Proteomes" id="UP000051836">
    <property type="component" value="Unassembled WGS sequence"/>
</dbReference>
<organism evidence="2 3">
    <name type="scientific">Amazona aestiva</name>
    <name type="common">Blue-fronted Amazon parrot</name>
    <dbReference type="NCBI Taxonomy" id="12930"/>
    <lineage>
        <taxon>Eukaryota</taxon>
        <taxon>Metazoa</taxon>
        <taxon>Chordata</taxon>
        <taxon>Craniata</taxon>
        <taxon>Vertebrata</taxon>
        <taxon>Euteleostomi</taxon>
        <taxon>Archelosauria</taxon>
        <taxon>Archosauria</taxon>
        <taxon>Dinosauria</taxon>
        <taxon>Saurischia</taxon>
        <taxon>Theropoda</taxon>
        <taxon>Coelurosauria</taxon>
        <taxon>Aves</taxon>
        <taxon>Neognathae</taxon>
        <taxon>Neoaves</taxon>
        <taxon>Telluraves</taxon>
        <taxon>Australaves</taxon>
        <taxon>Psittaciformes</taxon>
        <taxon>Psittacidae</taxon>
        <taxon>Amazona</taxon>
    </lineage>
</organism>
<proteinExistence type="predicted"/>
<protein>
    <recommendedName>
        <fullName evidence="1">DM8 domain-containing protein</fullName>
    </recommendedName>
</protein>
<evidence type="ECO:0000313" key="2">
    <source>
        <dbReference type="EMBL" id="KQK84815.1"/>
    </source>
</evidence>
<reference evidence="2 3" key="1">
    <citation type="submission" date="2015-10" db="EMBL/GenBank/DDBJ databases">
        <authorList>
            <person name="Gilbert D.G."/>
        </authorList>
    </citation>
    <scope>NUCLEOTIDE SEQUENCE [LARGE SCALE GENOMIC DNA]</scope>
    <source>
        <strain evidence="2">FVVF132</strain>
    </source>
</reference>
<feature type="domain" description="DM8" evidence="1">
    <location>
        <begin position="69"/>
        <end position="115"/>
    </location>
</feature>
<comment type="caution">
    <text evidence="2">The sequence shown here is derived from an EMBL/GenBank/DDBJ whole genome shotgun (WGS) entry which is preliminary data.</text>
</comment>
<sequence>MAAPVGAGDPAASPAAGGALWAEVWALLPGTEEELALALSGDVDDCVQPLLRRARGLLYGAGGRPGGEAAAALRRLGDVLRDYSWEKLNAGPWREVSKAWRQVYTYSCLFGALAEVAGRLQPRRSWAARLQ</sequence>
<dbReference type="STRING" id="12930.A0A0Q3MQN4"/>
<dbReference type="EMBL" id="LMAW01000969">
    <property type="protein sequence ID" value="KQK84815.1"/>
    <property type="molecule type" value="Genomic_DNA"/>
</dbReference>
<dbReference type="InterPro" id="IPR056520">
    <property type="entry name" value="ARM_KDM8_N"/>
</dbReference>
<name>A0A0Q3MQN4_AMAAE</name>